<dbReference type="OrthoDB" id="8481618at2"/>
<comment type="caution">
    <text evidence="2">The sequence shown here is derived from an EMBL/GenBank/DDBJ whole genome shotgun (WGS) entry which is preliminary data.</text>
</comment>
<feature type="transmembrane region" description="Helical" evidence="1">
    <location>
        <begin position="128"/>
        <end position="148"/>
    </location>
</feature>
<keyword evidence="1" id="KW-0472">Membrane</keyword>
<gene>
    <name evidence="2" type="ORF">DFR52_106201</name>
</gene>
<dbReference type="Proteomes" id="UP000246352">
    <property type="component" value="Unassembled WGS sequence"/>
</dbReference>
<feature type="transmembrane region" description="Helical" evidence="1">
    <location>
        <begin position="53"/>
        <end position="73"/>
    </location>
</feature>
<keyword evidence="3" id="KW-1185">Reference proteome</keyword>
<feature type="transmembrane region" description="Helical" evidence="1">
    <location>
        <begin position="12"/>
        <end position="32"/>
    </location>
</feature>
<dbReference type="RefSeq" id="WP_110033971.1">
    <property type="nucleotide sequence ID" value="NZ_QGTR01000006.1"/>
</dbReference>
<accession>A0A317PJA6</accession>
<sequence length="391" mass="41153">MWESETTRTLGIAIVVGLVVVALLVPLLRSLIKRDVEILRLNAGRADGIPFSAMFILIILGGTVLLGLLFWIFQPAQDHSSSGFGTLAGLILLGMVVFIGIMNILTLSASRIGMLDGRQPFGLPEGSVRAILTIAFIVLVGVLSSFLLTGSNNRTGYSARSILLQTVQDEKTAQDLARDIRATQGGNALVAIERVGPLGDAGAVPPVEAAGTQGDTAPTASPGPEFRIVVYPKVDNSVADDISKQTLTMVSTILAAMIGFYFATRSDAGAADPANVVRTDALKRLRELAESSKPEAALSTARSRLEEYKKRLAQASKGDAKAVAADDGSIQKWTDELAGLDATLKSAKAVGDDDNASYTASMEAARNIERVNAALPVLQKAIADKLDALPA</sequence>
<evidence type="ECO:0000313" key="2">
    <source>
        <dbReference type="EMBL" id="PWV97677.1"/>
    </source>
</evidence>
<keyword evidence="1" id="KW-0812">Transmembrane</keyword>
<evidence type="ECO:0000313" key="3">
    <source>
        <dbReference type="Proteomes" id="UP000246352"/>
    </source>
</evidence>
<keyword evidence="1" id="KW-1133">Transmembrane helix</keyword>
<proteinExistence type="predicted"/>
<protein>
    <submittedName>
        <fullName evidence="2">Uncharacterized protein</fullName>
    </submittedName>
</protein>
<feature type="transmembrane region" description="Helical" evidence="1">
    <location>
        <begin position="85"/>
        <end position="107"/>
    </location>
</feature>
<evidence type="ECO:0000256" key="1">
    <source>
        <dbReference type="SAM" id="Phobius"/>
    </source>
</evidence>
<organism evidence="2 3">
    <name type="scientific">Hoeflea marina</name>
    <dbReference type="NCBI Taxonomy" id="274592"/>
    <lineage>
        <taxon>Bacteria</taxon>
        <taxon>Pseudomonadati</taxon>
        <taxon>Pseudomonadota</taxon>
        <taxon>Alphaproteobacteria</taxon>
        <taxon>Hyphomicrobiales</taxon>
        <taxon>Rhizobiaceae</taxon>
        <taxon>Hoeflea</taxon>
    </lineage>
</organism>
<name>A0A317PJA6_9HYPH</name>
<dbReference type="AlphaFoldDB" id="A0A317PJA6"/>
<reference evidence="2 3" key="1">
    <citation type="submission" date="2018-05" db="EMBL/GenBank/DDBJ databases">
        <title>Genomic Encyclopedia of Type Strains, Phase IV (KMG-IV): sequencing the most valuable type-strain genomes for metagenomic binning, comparative biology and taxonomic classification.</title>
        <authorList>
            <person name="Goeker M."/>
        </authorList>
    </citation>
    <scope>NUCLEOTIDE SEQUENCE [LARGE SCALE GENOMIC DNA]</scope>
    <source>
        <strain evidence="2 3">DSM 16791</strain>
    </source>
</reference>
<dbReference type="EMBL" id="QGTR01000006">
    <property type="protein sequence ID" value="PWV97677.1"/>
    <property type="molecule type" value="Genomic_DNA"/>
</dbReference>